<keyword evidence="1" id="KW-0677">Repeat</keyword>
<sequence>MATQPNSEARVIRIPRLTVSLNPLKEEKGWQRKLYFKFHHIGPDGSSVKAAQNEMLKKVQIPFIDLWTRLESNTSNSNPQFDVVGLGETNLGLSLAMEIDVLKSAKVEIQAAKENLQKMKNIFLSEISSDVTTSVVELTAEVIEIIGEVHPAVKVAVNLVKIAVEKAQTIINTKERMEKLADDLTKMADWVFLVKEKIITEVQMLKDVIMSFSDTMLKMADLIQQWLESNFKFSDSWLSQLESLEAKFAMFEKDFDRGLFVDLAIKFVQSEDGRKLEEALLQGRSQEPSTRSNSCLPNTRVELLRIIEAKIRDPDGKNLIWVSGYPGSGKSTLAASIMDRLGEIALYFRFDRNNTQAATPQILWRVIAYFLACRYPILQKAIQERAFDRKFSQGTADVQRLFTHLVKEPLLKLPHDIPSAYRPVLVIDAIDEWSETLTRQALLATLWELAELSDSRIKLVVFSRREKDIEKVFRKTRCEDIRILTGDGVKGDTSIDVDIEVFLRNYLSDCESRPWFPQAVKGLAHRAAGVFQWAKIAADMIKRPIRPQKMLRSILDSQSGSGGDDPLFSLYAILFHEQLSELVEPSDGSAGGGSAEEEEFEMCRSLLAAMTLFKEPLIATDAQYTELLGVDVEMISEIQKRLSSYLDPGSLSFGHKSFVDFLTCKNQHCPPALFADTQIVEKAQQQLAFGSLAVMLDNAAKGHGLQFNICSLETSAKKNKDFSNLAMRIKEHIPPHLSYSCRFWAQHLVACEFDEVLLGKVDALFRTKLLYWLEAMSLLGEINRIPSIMRSVVDWAKVRL</sequence>
<proteinExistence type="predicted"/>
<name>A0AAD5YPJ2_9AGAR</name>
<reference evidence="3" key="1">
    <citation type="submission" date="2022-07" db="EMBL/GenBank/DDBJ databases">
        <title>Genome Sequence of Leucocoprinus birnbaumii.</title>
        <authorList>
            <person name="Buettner E."/>
        </authorList>
    </citation>
    <scope>NUCLEOTIDE SEQUENCE</scope>
    <source>
        <strain evidence="3">VT141</strain>
    </source>
</reference>
<dbReference type="AlphaFoldDB" id="A0AAD5YPJ2"/>
<dbReference type="PANTHER" id="PTHR10039:SF17">
    <property type="entry name" value="FUNGAL STAND N-TERMINAL GOODBYE DOMAIN-CONTAINING PROTEIN-RELATED"/>
    <property type="match status" value="1"/>
</dbReference>
<evidence type="ECO:0000313" key="4">
    <source>
        <dbReference type="Proteomes" id="UP001213000"/>
    </source>
</evidence>
<dbReference type="Gene3D" id="3.40.50.300">
    <property type="entry name" value="P-loop containing nucleotide triphosphate hydrolases"/>
    <property type="match status" value="1"/>
</dbReference>
<evidence type="ECO:0000259" key="2">
    <source>
        <dbReference type="Pfam" id="PF24883"/>
    </source>
</evidence>
<comment type="caution">
    <text evidence="3">The sequence shown here is derived from an EMBL/GenBank/DDBJ whole genome shotgun (WGS) entry which is preliminary data.</text>
</comment>
<evidence type="ECO:0000256" key="1">
    <source>
        <dbReference type="ARBA" id="ARBA00022737"/>
    </source>
</evidence>
<dbReference type="Proteomes" id="UP001213000">
    <property type="component" value="Unassembled WGS sequence"/>
</dbReference>
<dbReference type="PANTHER" id="PTHR10039">
    <property type="entry name" value="AMELOGENIN"/>
    <property type="match status" value="1"/>
</dbReference>
<keyword evidence="4" id="KW-1185">Reference proteome</keyword>
<evidence type="ECO:0000313" key="3">
    <source>
        <dbReference type="EMBL" id="KAJ3560570.1"/>
    </source>
</evidence>
<dbReference type="InterPro" id="IPR056884">
    <property type="entry name" value="NPHP3-like_N"/>
</dbReference>
<accession>A0AAD5YPJ2</accession>
<dbReference type="SUPFAM" id="SSF52540">
    <property type="entry name" value="P-loop containing nucleoside triphosphate hydrolases"/>
    <property type="match status" value="1"/>
</dbReference>
<dbReference type="InterPro" id="IPR027417">
    <property type="entry name" value="P-loop_NTPase"/>
</dbReference>
<gene>
    <name evidence="3" type="ORF">NP233_g10752</name>
</gene>
<feature type="domain" description="Nephrocystin 3-like N-terminal" evidence="2">
    <location>
        <begin position="312"/>
        <end position="464"/>
    </location>
</feature>
<organism evidence="3 4">
    <name type="scientific">Leucocoprinus birnbaumii</name>
    <dbReference type="NCBI Taxonomy" id="56174"/>
    <lineage>
        <taxon>Eukaryota</taxon>
        <taxon>Fungi</taxon>
        <taxon>Dikarya</taxon>
        <taxon>Basidiomycota</taxon>
        <taxon>Agaricomycotina</taxon>
        <taxon>Agaricomycetes</taxon>
        <taxon>Agaricomycetidae</taxon>
        <taxon>Agaricales</taxon>
        <taxon>Agaricineae</taxon>
        <taxon>Agaricaceae</taxon>
        <taxon>Leucocoprinus</taxon>
    </lineage>
</organism>
<dbReference type="EMBL" id="JANIEX010001147">
    <property type="protein sequence ID" value="KAJ3560570.1"/>
    <property type="molecule type" value="Genomic_DNA"/>
</dbReference>
<dbReference type="Pfam" id="PF24883">
    <property type="entry name" value="NPHP3_N"/>
    <property type="match status" value="1"/>
</dbReference>
<protein>
    <recommendedName>
        <fullName evidence="2">Nephrocystin 3-like N-terminal domain-containing protein</fullName>
    </recommendedName>
</protein>